<dbReference type="PANTHER" id="PTHR45744">
    <property type="entry name" value="TYROSINE AMINOTRANSFERASE"/>
    <property type="match status" value="1"/>
</dbReference>
<comment type="cofactor">
    <cofactor evidence="1 6 7">
        <name>pyridoxal 5'-phosphate</name>
        <dbReference type="ChEBI" id="CHEBI:597326"/>
    </cofactor>
</comment>
<evidence type="ECO:0000256" key="3">
    <source>
        <dbReference type="ARBA" id="ARBA00022576"/>
    </source>
</evidence>
<keyword evidence="5 6" id="KW-0663">Pyridoxal phosphate</keyword>
<name>A0A7J0GNR0_9ERIC</name>
<evidence type="ECO:0000256" key="5">
    <source>
        <dbReference type="ARBA" id="ARBA00022898"/>
    </source>
</evidence>
<dbReference type="InterPro" id="IPR005958">
    <property type="entry name" value="TyrNic_aminoTrfase"/>
</dbReference>
<evidence type="ECO:0000313" key="10">
    <source>
        <dbReference type="Proteomes" id="UP000585474"/>
    </source>
</evidence>
<dbReference type="EMBL" id="BJWL01000023">
    <property type="protein sequence ID" value="GFZ12425.1"/>
    <property type="molecule type" value="Genomic_DNA"/>
</dbReference>
<accession>A0A7J0GNR0</accession>
<dbReference type="CDD" id="cd00609">
    <property type="entry name" value="AAT_like"/>
    <property type="match status" value="1"/>
</dbReference>
<dbReference type="InterPro" id="IPR004839">
    <property type="entry name" value="Aminotransferase_I/II_large"/>
</dbReference>
<evidence type="ECO:0000256" key="1">
    <source>
        <dbReference type="ARBA" id="ARBA00001933"/>
    </source>
</evidence>
<feature type="domain" description="Aminotransferase class I/classII large" evidence="8">
    <location>
        <begin position="230"/>
        <end position="437"/>
    </location>
</feature>
<feature type="modified residue" description="N6-(pyridoxal phosphate)lysine" evidence="7">
    <location>
        <position position="282"/>
    </location>
</feature>
<proteinExistence type="inferred from homology"/>
<evidence type="ECO:0000256" key="4">
    <source>
        <dbReference type="ARBA" id="ARBA00022679"/>
    </source>
</evidence>
<feature type="domain" description="Aminotransferase class I/classII large" evidence="8">
    <location>
        <begin position="46"/>
        <end position="208"/>
    </location>
</feature>
<evidence type="ECO:0000256" key="2">
    <source>
        <dbReference type="ARBA" id="ARBA00007441"/>
    </source>
</evidence>
<reference evidence="9 10" key="1">
    <citation type="submission" date="2019-07" db="EMBL/GenBank/DDBJ databases">
        <title>De Novo Assembly of kiwifruit Actinidia rufa.</title>
        <authorList>
            <person name="Sugita-Konishi S."/>
            <person name="Sato K."/>
            <person name="Mori E."/>
            <person name="Abe Y."/>
            <person name="Kisaki G."/>
            <person name="Hamano K."/>
            <person name="Suezawa K."/>
            <person name="Otani M."/>
            <person name="Fukuda T."/>
            <person name="Manabe T."/>
            <person name="Gomi K."/>
            <person name="Tabuchi M."/>
            <person name="Akimitsu K."/>
            <person name="Kataoka I."/>
        </authorList>
    </citation>
    <scope>NUCLEOTIDE SEQUENCE [LARGE SCALE GENOMIC DNA]</scope>
    <source>
        <strain evidence="10">cv. Fuchu</strain>
    </source>
</reference>
<dbReference type="InterPro" id="IPR015422">
    <property type="entry name" value="PyrdxlP-dep_Trfase_small"/>
</dbReference>
<dbReference type="GO" id="GO:0004838">
    <property type="term" value="F:L-tyrosine-2-oxoglutarate transaminase activity"/>
    <property type="evidence" value="ECO:0007669"/>
    <property type="project" value="TreeGrafter"/>
</dbReference>
<dbReference type="GO" id="GO:0006572">
    <property type="term" value="P:L-tyrosine catabolic process"/>
    <property type="evidence" value="ECO:0007669"/>
    <property type="project" value="TreeGrafter"/>
</dbReference>
<dbReference type="Gene3D" id="3.90.1150.10">
    <property type="entry name" value="Aspartate Aminotransferase, domain 1"/>
    <property type="match status" value="1"/>
</dbReference>
<dbReference type="OrthoDB" id="7042322at2759"/>
<dbReference type="FunFam" id="3.90.1150.10:FF:000040">
    <property type="entry name" value="Tyrosine aminotransferase"/>
    <property type="match status" value="1"/>
</dbReference>
<keyword evidence="3" id="KW-0032">Aminotransferase</keyword>
<sequence length="452" mass="50226">MDSEAKKWGNGLVNGCQLESETPTNITIKGILGLLMANIDDESNRRVISLGMGDPSVYSCFHTAAVAEESVVDTLRSERFNGYSPTVGLPETRRAIADYLSRDLPYNLSPDNAFVTSGCTQAIDVALSSLVHPGANILLPRPGFPIYELCAAFRHLEVRHFDLLPEKGWEVDLDAVEALADHNTIGMVIINPGNPCGNVYTYQHLKKVSVDNQLFKCNSPLCNQAYNYKDFEKMIAETAKRLNILVIADEVYGHLAFGRSPFVPMGVFGSIVPVLTLGSLSKRWIVPGWRLGWFVINDPCGVFTNPKIVERIKKYFDILGGPATFIQAAVPRILQQTEEVFFEKTINILKQSSDICCDLIKEIPCITCPHKPEGSMAVMVKLNLSLLKDISDDIDFCFKLAKEESVIILPGLTVGMQNWIRITFAVESSSLEEAMGRVKSFYHRHSIQQNGY</sequence>
<dbReference type="Pfam" id="PF00155">
    <property type="entry name" value="Aminotran_1_2"/>
    <property type="match status" value="2"/>
</dbReference>
<evidence type="ECO:0000256" key="7">
    <source>
        <dbReference type="PIRSR" id="PIRSR000517-1"/>
    </source>
</evidence>
<comment type="caution">
    <text evidence="9">The sequence shown here is derived from an EMBL/GenBank/DDBJ whole genome shotgun (WGS) entry which is preliminary data.</text>
</comment>
<evidence type="ECO:0000256" key="6">
    <source>
        <dbReference type="PIRNR" id="PIRNR000517"/>
    </source>
</evidence>
<comment type="similarity">
    <text evidence="2 6">Belongs to the class-I pyridoxal-phosphate-dependent aminotransferase family.</text>
</comment>
<dbReference type="PIRSF" id="PIRSF000517">
    <property type="entry name" value="Tyr_transaminase"/>
    <property type="match status" value="1"/>
</dbReference>
<evidence type="ECO:0000259" key="8">
    <source>
        <dbReference type="Pfam" id="PF00155"/>
    </source>
</evidence>
<evidence type="ECO:0000313" key="9">
    <source>
        <dbReference type="EMBL" id="GFZ12425.1"/>
    </source>
</evidence>
<gene>
    <name evidence="9" type="ORF">Acr_23g0008100</name>
</gene>
<dbReference type="Gene3D" id="3.40.640.10">
    <property type="entry name" value="Type I PLP-dependent aspartate aminotransferase-like (Major domain)"/>
    <property type="match status" value="1"/>
</dbReference>
<protein>
    <submittedName>
        <fullName evidence="9">Tyrosine transaminase family protein</fullName>
    </submittedName>
</protein>
<dbReference type="InterPro" id="IPR015424">
    <property type="entry name" value="PyrdxlP-dep_Trfase"/>
</dbReference>
<organism evidence="9 10">
    <name type="scientific">Actinidia rufa</name>
    <dbReference type="NCBI Taxonomy" id="165716"/>
    <lineage>
        <taxon>Eukaryota</taxon>
        <taxon>Viridiplantae</taxon>
        <taxon>Streptophyta</taxon>
        <taxon>Embryophyta</taxon>
        <taxon>Tracheophyta</taxon>
        <taxon>Spermatophyta</taxon>
        <taxon>Magnoliopsida</taxon>
        <taxon>eudicotyledons</taxon>
        <taxon>Gunneridae</taxon>
        <taxon>Pentapetalae</taxon>
        <taxon>asterids</taxon>
        <taxon>Ericales</taxon>
        <taxon>Actinidiaceae</taxon>
        <taxon>Actinidia</taxon>
    </lineage>
</organism>
<keyword evidence="10" id="KW-1185">Reference proteome</keyword>
<dbReference type="AlphaFoldDB" id="A0A7J0GNR0"/>
<keyword evidence="4" id="KW-0808">Transferase</keyword>
<dbReference type="SUPFAM" id="SSF53383">
    <property type="entry name" value="PLP-dependent transferases"/>
    <property type="match status" value="1"/>
</dbReference>
<dbReference type="PANTHER" id="PTHR45744:SF2">
    <property type="entry name" value="TYROSINE AMINOTRANSFERASE"/>
    <property type="match status" value="1"/>
</dbReference>
<dbReference type="Proteomes" id="UP000585474">
    <property type="component" value="Unassembled WGS sequence"/>
</dbReference>
<dbReference type="InterPro" id="IPR015421">
    <property type="entry name" value="PyrdxlP-dep_Trfase_major"/>
</dbReference>
<dbReference type="GO" id="GO:0030170">
    <property type="term" value="F:pyridoxal phosphate binding"/>
    <property type="evidence" value="ECO:0007669"/>
    <property type="project" value="InterPro"/>
</dbReference>